<reference evidence="8 9" key="1">
    <citation type="submission" date="2021-04" db="EMBL/GenBank/DDBJ databases">
        <title>Genomics, taxonomy and metabolism of representatives of sulfur bacteria of the genus Thiothrix: Thiothrix fructosivorans QT, Thiothrix unzii A1T and three new species, Thiothrix subterranea sp. nov., Thiothrix litoralis sp. nov. and 'Candidatus Thiothrix anitrata' sp. nov.</title>
        <authorList>
            <person name="Ravin N.V."/>
            <person name="Smolyakov D."/>
            <person name="Rudenko T.S."/>
            <person name="Mardanov A.V."/>
            <person name="Beletsky A.V."/>
            <person name="Markov N.D."/>
            <person name="Fomenkov A.I."/>
            <person name="Roberts R.J."/>
            <person name="Karnachuk O.V."/>
            <person name="Novikov A."/>
            <person name="Grabovich M.Y."/>
        </authorList>
    </citation>
    <scope>NUCLEOTIDE SEQUENCE [LARGE SCALE GENOMIC DNA]</scope>
    <source>
        <strain evidence="8 9">AS</strain>
    </source>
</reference>
<evidence type="ECO:0000256" key="7">
    <source>
        <dbReference type="SAM" id="Phobius"/>
    </source>
</evidence>
<keyword evidence="4 7" id="KW-1133">Transmembrane helix</keyword>
<proteinExistence type="predicted"/>
<organism evidence="8 9">
    <name type="scientific">Thiothrix litoralis</name>
    <dbReference type="NCBI Taxonomy" id="2891210"/>
    <lineage>
        <taxon>Bacteria</taxon>
        <taxon>Pseudomonadati</taxon>
        <taxon>Pseudomonadota</taxon>
        <taxon>Gammaproteobacteria</taxon>
        <taxon>Thiotrichales</taxon>
        <taxon>Thiotrichaceae</taxon>
        <taxon>Thiothrix</taxon>
    </lineage>
</organism>
<dbReference type="Pfam" id="PF03631">
    <property type="entry name" value="Virul_fac_BrkB"/>
    <property type="match status" value="1"/>
</dbReference>
<dbReference type="RefSeq" id="WP_210224352.1">
    <property type="nucleotide sequence ID" value="NZ_CP072801.1"/>
</dbReference>
<keyword evidence="9" id="KW-1185">Reference proteome</keyword>
<accession>A0ABX7WWF7</accession>
<dbReference type="EMBL" id="CP072801">
    <property type="protein sequence ID" value="QTR48131.1"/>
    <property type="molecule type" value="Genomic_DNA"/>
</dbReference>
<keyword evidence="2" id="KW-1003">Cell membrane</keyword>
<feature type="transmembrane region" description="Helical" evidence="7">
    <location>
        <begin position="206"/>
        <end position="227"/>
    </location>
</feature>
<feature type="transmembrane region" description="Helical" evidence="7">
    <location>
        <begin position="133"/>
        <end position="154"/>
    </location>
</feature>
<keyword evidence="3 7" id="KW-0812">Transmembrane</keyword>
<dbReference type="PANTHER" id="PTHR30213:SF0">
    <property type="entry name" value="UPF0761 MEMBRANE PROTEIN YIHY"/>
    <property type="match status" value="1"/>
</dbReference>
<dbReference type="Proteomes" id="UP000672039">
    <property type="component" value="Chromosome"/>
</dbReference>
<feature type="compositionally biased region" description="Polar residues" evidence="6">
    <location>
        <begin position="427"/>
        <end position="436"/>
    </location>
</feature>
<gene>
    <name evidence="8" type="ORF">J9253_09535</name>
</gene>
<evidence type="ECO:0000256" key="1">
    <source>
        <dbReference type="ARBA" id="ARBA00004651"/>
    </source>
</evidence>
<evidence type="ECO:0000313" key="8">
    <source>
        <dbReference type="EMBL" id="QTR48131.1"/>
    </source>
</evidence>
<dbReference type="PANTHER" id="PTHR30213">
    <property type="entry name" value="INNER MEMBRANE PROTEIN YHJD"/>
    <property type="match status" value="1"/>
</dbReference>
<evidence type="ECO:0000313" key="9">
    <source>
        <dbReference type="Proteomes" id="UP000672039"/>
    </source>
</evidence>
<feature type="region of interest" description="Disordered" evidence="6">
    <location>
        <begin position="412"/>
        <end position="436"/>
    </location>
</feature>
<protein>
    <submittedName>
        <fullName evidence="8">YihY/virulence factor BrkB family protein</fullName>
    </submittedName>
</protein>
<evidence type="ECO:0000256" key="2">
    <source>
        <dbReference type="ARBA" id="ARBA00022475"/>
    </source>
</evidence>
<feature type="transmembrane region" description="Helical" evidence="7">
    <location>
        <begin position="239"/>
        <end position="262"/>
    </location>
</feature>
<name>A0ABX7WWF7_9GAMM</name>
<evidence type="ECO:0000256" key="3">
    <source>
        <dbReference type="ARBA" id="ARBA00022692"/>
    </source>
</evidence>
<evidence type="ECO:0000256" key="6">
    <source>
        <dbReference type="SAM" id="MobiDB-lite"/>
    </source>
</evidence>
<sequence>MLKKLLIFIRALAVALFHDMHQGSLTLRAMGLVYTTLLSLVPLLALSFSVLKGFGVHNQMQPFLLRLFAPMGSKAEELTTQVLGFVDNVQVGVLGFAGLTILLYTVVSLMGKIEEAFNHVWRVRKPRSIVAQFRDYLSMVLVGPILIVSALGVWSSLGNLALLQTIAGVEPLGVLLNVVVQISPTVLIVLAFFFVYLLMPNTRVQPLAALGGAVLAGLAWQVAGWIFASFVVSSGQQTAIYSIFASLFLFMLWLYVGWIIVLTGARLAYYFQHPDAVYLPQQPTETSVQTREMLAAVVLREIGERFLNKQEPATLDVLSRAIPVSRLLLEDLLEDLMEYGILSRDDDDPAHYLLRVSPAKLTVAEIRHCFWQGNHQQQRQARQIQRQTGLADAWLADVAAHQQMSISELLAEASAAPPDQTIAHTPASRSDPSSRQ</sequence>
<comment type="subcellular location">
    <subcellularLocation>
        <location evidence="1">Cell membrane</location>
        <topology evidence="1">Multi-pass membrane protein</topology>
    </subcellularLocation>
</comment>
<feature type="transmembrane region" description="Helical" evidence="7">
    <location>
        <begin position="174"/>
        <end position="199"/>
    </location>
</feature>
<evidence type="ECO:0000256" key="4">
    <source>
        <dbReference type="ARBA" id="ARBA00022989"/>
    </source>
</evidence>
<dbReference type="InterPro" id="IPR017039">
    <property type="entry name" value="Virul_fac_BrkB"/>
</dbReference>
<feature type="transmembrane region" description="Helical" evidence="7">
    <location>
        <begin position="92"/>
        <end position="113"/>
    </location>
</feature>
<evidence type="ECO:0000256" key="5">
    <source>
        <dbReference type="ARBA" id="ARBA00023136"/>
    </source>
</evidence>
<dbReference type="NCBIfam" id="TIGR00765">
    <property type="entry name" value="yihY_not_rbn"/>
    <property type="match status" value="1"/>
</dbReference>
<keyword evidence="5 7" id="KW-0472">Membrane</keyword>
<feature type="transmembrane region" description="Helical" evidence="7">
    <location>
        <begin position="32"/>
        <end position="51"/>
    </location>
</feature>